<dbReference type="InterPro" id="IPR002347">
    <property type="entry name" value="SDR_fam"/>
</dbReference>
<dbReference type="Gene3D" id="3.40.50.720">
    <property type="entry name" value="NAD(P)-binding Rossmann-like Domain"/>
    <property type="match status" value="1"/>
</dbReference>
<gene>
    <name evidence="4" type="ORF">JKL49_16950</name>
</gene>
<keyword evidence="2" id="KW-0560">Oxidoreductase</keyword>
<evidence type="ECO:0000313" key="4">
    <source>
        <dbReference type="EMBL" id="QQZ48957.1"/>
    </source>
</evidence>
<dbReference type="Pfam" id="PF00106">
    <property type="entry name" value="adh_short"/>
    <property type="match status" value="1"/>
</dbReference>
<sequence length="88" mass="9169">MDKPLSGQTAIITGASGGLGTHFAKLLAGAGAAVALTARRLDMVEALAGEIAASGDGPWPCAWTSPTPPPSRRPSLRSRRDWDRCPSW</sequence>
<organism evidence="4">
    <name type="scientific">Phenylobacterium glaciei</name>
    <dbReference type="NCBI Taxonomy" id="2803784"/>
    <lineage>
        <taxon>Bacteria</taxon>
        <taxon>Pseudomonadati</taxon>
        <taxon>Pseudomonadota</taxon>
        <taxon>Alphaproteobacteria</taxon>
        <taxon>Caulobacterales</taxon>
        <taxon>Caulobacteraceae</taxon>
        <taxon>Phenylobacterium</taxon>
    </lineage>
</organism>
<dbReference type="InterPro" id="IPR036291">
    <property type="entry name" value="NAD(P)-bd_dom_sf"/>
</dbReference>
<feature type="region of interest" description="Disordered" evidence="3">
    <location>
        <begin position="57"/>
        <end position="88"/>
    </location>
</feature>
<dbReference type="AlphaFoldDB" id="A0A974P132"/>
<comment type="similarity">
    <text evidence="1">Belongs to the short-chain dehydrogenases/reductases (SDR) family.</text>
</comment>
<dbReference type="EMBL" id="CP068570">
    <property type="protein sequence ID" value="QQZ48957.1"/>
    <property type="molecule type" value="Genomic_DNA"/>
</dbReference>
<feature type="compositionally biased region" description="Basic and acidic residues" evidence="3">
    <location>
        <begin position="78"/>
        <end position="88"/>
    </location>
</feature>
<evidence type="ECO:0000256" key="3">
    <source>
        <dbReference type="SAM" id="MobiDB-lite"/>
    </source>
</evidence>
<dbReference type="PANTHER" id="PTHR44196">
    <property type="entry name" value="DEHYDROGENASE/REDUCTASE SDR FAMILY MEMBER 7B"/>
    <property type="match status" value="1"/>
</dbReference>
<dbReference type="GO" id="GO:0016491">
    <property type="term" value="F:oxidoreductase activity"/>
    <property type="evidence" value="ECO:0007669"/>
    <property type="project" value="UniProtKB-KW"/>
</dbReference>
<dbReference type="GO" id="GO:0016020">
    <property type="term" value="C:membrane"/>
    <property type="evidence" value="ECO:0007669"/>
    <property type="project" value="TreeGrafter"/>
</dbReference>
<dbReference type="SUPFAM" id="SSF51735">
    <property type="entry name" value="NAD(P)-binding Rossmann-fold domains"/>
    <property type="match status" value="1"/>
</dbReference>
<evidence type="ECO:0000256" key="1">
    <source>
        <dbReference type="ARBA" id="ARBA00006484"/>
    </source>
</evidence>
<proteinExistence type="inferred from homology"/>
<evidence type="ECO:0000256" key="2">
    <source>
        <dbReference type="ARBA" id="ARBA00023002"/>
    </source>
</evidence>
<protein>
    <submittedName>
        <fullName evidence="4">SDR family NAD(P)-dependent oxidoreductase</fullName>
    </submittedName>
</protein>
<reference evidence="4" key="1">
    <citation type="submission" date="2021-01" db="EMBL/GenBank/DDBJ databases">
        <title>Genome sequence of Phenylobacterium sp. 20VBR1 isolated from a valley glaceir, Ny-Alesund, Svalbard.</title>
        <authorList>
            <person name="Thomas F.A."/>
            <person name="Krishnan K.P."/>
            <person name="Sinha R.K."/>
        </authorList>
    </citation>
    <scope>NUCLEOTIDE SEQUENCE</scope>
    <source>
        <strain evidence="4">20VBR1</strain>
    </source>
</reference>
<accession>A0A974P132</accession>
<name>A0A974P132_9CAUL</name>
<dbReference type="PANTHER" id="PTHR44196:SF1">
    <property type="entry name" value="DEHYDROGENASE_REDUCTASE SDR FAMILY MEMBER 7B"/>
    <property type="match status" value="1"/>
</dbReference>